<keyword evidence="2" id="KW-0433">Leucine-rich repeat</keyword>
<comment type="similarity">
    <text evidence="1">Belongs to the disease resistance NB-LRR family.</text>
</comment>
<dbReference type="GO" id="GO:0043531">
    <property type="term" value="F:ADP binding"/>
    <property type="evidence" value="ECO:0007669"/>
    <property type="project" value="InterPro"/>
</dbReference>
<evidence type="ECO:0000256" key="3">
    <source>
        <dbReference type="ARBA" id="ARBA00022737"/>
    </source>
</evidence>
<keyword evidence="5" id="KW-0611">Plant defense</keyword>
<reference evidence="10" key="1">
    <citation type="submission" date="2018-02" db="EMBL/GenBank/DDBJ databases">
        <authorList>
            <person name="Cohen D.B."/>
            <person name="Kent A.D."/>
        </authorList>
    </citation>
    <scope>NUCLEOTIDE SEQUENCE</scope>
</reference>
<dbReference type="Gene3D" id="3.40.50.300">
    <property type="entry name" value="P-loop containing nucleotide triphosphate hydrolases"/>
    <property type="match status" value="1"/>
</dbReference>
<keyword evidence="7" id="KW-0175">Coiled coil</keyword>
<sequence length="843" mass="96144">MEYASFSRDAADCFCKPLWQEIDYLVHYRTNIKKLEDQAQKLNAVVVDVKFSVDEAQKRGERIKNQVEDWVRRANDKALEAQNLNNEIQANQNHRCFSTCCTPNWRSRYNLSKQAVSIAKEMGVIYGEKNFEGVSLPVLVSPPISKPTAPAPVGHFMLFESRTHARDDVLKALKHDNNKIVGIHGMGGVGKTTMVKQVAEKVMSEGLFDRVVMATVSQAVELRKIQDSIAEGLELKWEEWDKASEEGRAKKLREKIMAHERILVILDDIWEWIDLSRVGIPFGSDLEACKSKILLTTRREHVCHIMGCKTTSRIHLNILSPKDSWNLFVKTAGTIFDSPEFEDVAQQVVRECQGLPLALETVAKALGDKDLEEWKKAASRLQMSAPANPDHEYNKVLECIRMSYDFLKDPKAKALFLICCLFPEDHNIRKEVLARYGMGLGLFQNVETLEQARGDADTFIKILIDSGLLLKSDKDGCVKMHDVVRDTAIIITSSEDEQLFYGDSKWFFMAKAGSGLQQWPRDRDNCFERYTAISIMFNNIEILPNGPILLIDTTMSTLPEWFVEAVTEKAEMLIYYGCWKLNNILIEYDKGRLFGLKSLIVRNSNSGQCLIPLADGISKNRVFENLQELHIYNMQSMKEICIGQVPLGCFEKLKILEVQWCSYLENSLLNSNIIQRLNNLEKLHVKENSIKEVFGFEGLQEGRGYLERLKEVRLDKLSQLTNIWKGPAKLADFRNLKTVIVVECNKLKYFFSPSMSQGLLQLEELWVEDCFDLDEIIQKDDEITVDKITLPRLKTLALQNLAHLVNFYDGNSSLEVPFSGIFACSRLSKVPNIRLSQLQTSPL</sequence>
<organism evidence="10">
    <name type="scientific">Fagus sylvatica</name>
    <name type="common">Beechnut</name>
    <dbReference type="NCBI Taxonomy" id="28930"/>
    <lineage>
        <taxon>Eukaryota</taxon>
        <taxon>Viridiplantae</taxon>
        <taxon>Streptophyta</taxon>
        <taxon>Embryophyta</taxon>
        <taxon>Tracheophyta</taxon>
        <taxon>Spermatophyta</taxon>
        <taxon>Magnoliopsida</taxon>
        <taxon>eudicotyledons</taxon>
        <taxon>Gunneridae</taxon>
        <taxon>Pentapetalae</taxon>
        <taxon>rosids</taxon>
        <taxon>fabids</taxon>
        <taxon>Fagales</taxon>
        <taxon>Fagaceae</taxon>
        <taxon>Fagus</taxon>
    </lineage>
</organism>
<evidence type="ECO:0000256" key="6">
    <source>
        <dbReference type="ARBA" id="ARBA00022840"/>
    </source>
</evidence>
<evidence type="ECO:0000313" key="10">
    <source>
        <dbReference type="EMBL" id="SPD08244.1"/>
    </source>
</evidence>
<dbReference type="PRINTS" id="PR00364">
    <property type="entry name" value="DISEASERSIST"/>
</dbReference>
<dbReference type="FunFam" id="3.40.50.300:FF:001091">
    <property type="entry name" value="Probable disease resistance protein At1g61300"/>
    <property type="match status" value="1"/>
</dbReference>
<keyword evidence="4" id="KW-0547">Nucleotide-binding</keyword>
<dbReference type="SUPFAM" id="SSF52540">
    <property type="entry name" value="P-loop containing nucleoside triphosphate hydrolases"/>
    <property type="match status" value="1"/>
</dbReference>
<dbReference type="Gene3D" id="1.10.8.430">
    <property type="entry name" value="Helical domain of apoptotic protease-activating factors"/>
    <property type="match status" value="1"/>
</dbReference>
<evidence type="ECO:0000259" key="9">
    <source>
        <dbReference type="Pfam" id="PF23247"/>
    </source>
</evidence>
<evidence type="ECO:0000256" key="4">
    <source>
        <dbReference type="ARBA" id="ARBA00022741"/>
    </source>
</evidence>
<dbReference type="GO" id="GO:0005524">
    <property type="term" value="F:ATP binding"/>
    <property type="evidence" value="ECO:0007669"/>
    <property type="project" value="UniProtKB-KW"/>
</dbReference>
<dbReference type="InterPro" id="IPR057135">
    <property type="entry name" value="At4g27190-like_LRR"/>
</dbReference>
<feature type="domain" description="NB-ARC" evidence="8">
    <location>
        <begin position="167"/>
        <end position="332"/>
    </location>
</feature>
<dbReference type="Gene3D" id="1.10.10.10">
    <property type="entry name" value="Winged helix-like DNA-binding domain superfamily/Winged helix DNA-binding domain"/>
    <property type="match status" value="1"/>
</dbReference>
<dbReference type="SUPFAM" id="SSF52058">
    <property type="entry name" value="L domain-like"/>
    <property type="match status" value="1"/>
</dbReference>
<dbReference type="InterPro" id="IPR050905">
    <property type="entry name" value="Plant_NBS-LRR"/>
</dbReference>
<name>A0A2N9H9J1_FAGSY</name>
<dbReference type="Gene3D" id="3.80.10.10">
    <property type="entry name" value="Ribonuclease Inhibitor"/>
    <property type="match status" value="1"/>
</dbReference>
<dbReference type="InterPro" id="IPR042197">
    <property type="entry name" value="Apaf_helical"/>
</dbReference>
<dbReference type="InterPro" id="IPR036388">
    <property type="entry name" value="WH-like_DNA-bd_sf"/>
</dbReference>
<dbReference type="PANTHER" id="PTHR33463:SF218">
    <property type="entry name" value="DISEASE RESISTANCE PROTEIN RPS2-LIKE"/>
    <property type="match status" value="1"/>
</dbReference>
<evidence type="ECO:0000256" key="2">
    <source>
        <dbReference type="ARBA" id="ARBA00022614"/>
    </source>
</evidence>
<keyword evidence="6" id="KW-0067">ATP-binding</keyword>
<dbReference type="InterPro" id="IPR032675">
    <property type="entry name" value="LRR_dom_sf"/>
</dbReference>
<evidence type="ECO:0000259" key="8">
    <source>
        <dbReference type="Pfam" id="PF00931"/>
    </source>
</evidence>
<evidence type="ECO:0000256" key="5">
    <source>
        <dbReference type="ARBA" id="ARBA00022821"/>
    </source>
</evidence>
<protein>
    <submittedName>
        <fullName evidence="10">Uncharacterized protein</fullName>
    </submittedName>
</protein>
<dbReference type="Pfam" id="PF23247">
    <property type="entry name" value="LRR_RPS2"/>
    <property type="match status" value="1"/>
</dbReference>
<proteinExistence type="inferred from homology"/>
<dbReference type="AlphaFoldDB" id="A0A2N9H9J1"/>
<accession>A0A2N9H9J1</accession>
<keyword evidence="3" id="KW-0677">Repeat</keyword>
<dbReference type="GO" id="GO:0006952">
    <property type="term" value="P:defense response"/>
    <property type="evidence" value="ECO:0007669"/>
    <property type="project" value="UniProtKB-KW"/>
</dbReference>
<dbReference type="EMBL" id="OIVN01003021">
    <property type="protein sequence ID" value="SPD08244.1"/>
    <property type="molecule type" value="Genomic_DNA"/>
</dbReference>
<evidence type="ECO:0000256" key="7">
    <source>
        <dbReference type="SAM" id="Coils"/>
    </source>
</evidence>
<dbReference type="Pfam" id="PF00931">
    <property type="entry name" value="NB-ARC"/>
    <property type="match status" value="1"/>
</dbReference>
<gene>
    <name evidence="10" type="ORF">FSB_LOCUS36126</name>
</gene>
<dbReference type="InterPro" id="IPR002182">
    <property type="entry name" value="NB-ARC"/>
</dbReference>
<dbReference type="InterPro" id="IPR027417">
    <property type="entry name" value="P-loop_NTPase"/>
</dbReference>
<evidence type="ECO:0000256" key="1">
    <source>
        <dbReference type="ARBA" id="ARBA00008894"/>
    </source>
</evidence>
<dbReference type="PANTHER" id="PTHR33463">
    <property type="entry name" value="NB-ARC DOMAIN-CONTAINING PROTEIN-RELATED"/>
    <property type="match status" value="1"/>
</dbReference>
<feature type="coiled-coil region" evidence="7">
    <location>
        <begin position="25"/>
        <end position="91"/>
    </location>
</feature>
<feature type="domain" description="Disease resistance protein At4g27190-like leucine-rich repeats" evidence="9">
    <location>
        <begin position="626"/>
        <end position="770"/>
    </location>
</feature>